<gene>
    <name evidence="1" type="ORF">Kpho01_20900</name>
</gene>
<dbReference type="RefSeq" id="WP_051778318.1">
    <property type="nucleotide sequence ID" value="NZ_BSRX01000010.1"/>
</dbReference>
<evidence type="ECO:0008006" key="3">
    <source>
        <dbReference type="Google" id="ProtNLM"/>
    </source>
</evidence>
<dbReference type="Proteomes" id="UP001165143">
    <property type="component" value="Unassembled WGS sequence"/>
</dbReference>
<dbReference type="AlphaFoldDB" id="A0A9W6PFK9"/>
<reference evidence="1" key="1">
    <citation type="submission" date="2023-02" db="EMBL/GenBank/DDBJ databases">
        <title>Kitasatospora phosalacinea NBRC 14362.</title>
        <authorList>
            <person name="Ichikawa N."/>
            <person name="Sato H."/>
            <person name="Tonouchi N."/>
        </authorList>
    </citation>
    <scope>NUCLEOTIDE SEQUENCE</scope>
    <source>
        <strain evidence="1">NBRC 14362</strain>
    </source>
</reference>
<name>A0A9W6PFK9_9ACTN</name>
<sequence length="212" mass="23181">MESRIPDPRAILAETDWSGLEHAYGPAAPETPLKLAGLLSGEPAAAEAALDHLWGEVLHQGSLCSATAPVACYVAALLYDAGSGEFLDPKHRRRLLSWLAESAYTVSDHRERQLEEWFGPDRTTLFREFQEIRPRIFLGVAPHLHSPAGEVQEAALLAAAHLLDDPRLHSYRSEVSPMIRTVLAESVHDGHREVAARALASWEGDAGGARNE</sequence>
<organism evidence="1 2">
    <name type="scientific">Kitasatospora phosalacinea</name>
    <dbReference type="NCBI Taxonomy" id="2065"/>
    <lineage>
        <taxon>Bacteria</taxon>
        <taxon>Bacillati</taxon>
        <taxon>Actinomycetota</taxon>
        <taxon>Actinomycetes</taxon>
        <taxon>Kitasatosporales</taxon>
        <taxon>Streptomycetaceae</taxon>
        <taxon>Kitasatospora</taxon>
    </lineage>
</organism>
<evidence type="ECO:0000313" key="2">
    <source>
        <dbReference type="Proteomes" id="UP001165143"/>
    </source>
</evidence>
<proteinExistence type="predicted"/>
<dbReference type="OrthoDB" id="3866371at2"/>
<dbReference type="EMBL" id="BSRX01000010">
    <property type="protein sequence ID" value="GLW54079.1"/>
    <property type="molecule type" value="Genomic_DNA"/>
</dbReference>
<evidence type="ECO:0000313" key="1">
    <source>
        <dbReference type="EMBL" id="GLW54079.1"/>
    </source>
</evidence>
<comment type="caution">
    <text evidence="1">The sequence shown here is derived from an EMBL/GenBank/DDBJ whole genome shotgun (WGS) entry which is preliminary data.</text>
</comment>
<protein>
    <recommendedName>
        <fullName evidence="3">HEAT repeat domain-containing protein</fullName>
    </recommendedName>
</protein>
<accession>A0A9W6PFK9</accession>